<evidence type="ECO:0000313" key="4">
    <source>
        <dbReference type="Proteomes" id="UP000762110"/>
    </source>
</evidence>
<comment type="caution">
    <text evidence="3">The sequence shown here is derived from an EMBL/GenBank/DDBJ whole genome shotgun (WGS) entry which is preliminary data.</text>
</comment>
<proteinExistence type="predicted"/>
<dbReference type="Proteomes" id="UP000762110">
    <property type="component" value="Unassembled WGS sequence"/>
</dbReference>
<dbReference type="InterPro" id="IPR001296">
    <property type="entry name" value="Glyco_trans_1"/>
</dbReference>
<dbReference type="Gene3D" id="3.40.50.2000">
    <property type="entry name" value="Glycogen Phosphorylase B"/>
    <property type="match status" value="2"/>
</dbReference>
<protein>
    <submittedName>
        <fullName evidence="3">Glycosyltransferase</fullName>
    </submittedName>
</protein>
<dbReference type="EMBL" id="JABMKV010000003">
    <property type="protein sequence ID" value="NQX32746.1"/>
    <property type="molecule type" value="Genomic_DNA"/>
</dbReference>
<dbReference type="PANTHER" id="PTHR46401:SF2">
    <property type="entry name" value="GLYCOSYLTRANSFERASE WBBK-RELATED"/>
    <property type="match status" value="1"/>
</dbReference>
<dbReference type="SUPFAM" id="SSF53756">
    <property type="entry name" value="UDP-Glycosyltransferase/glycogen phosphorylase"/>
    <property type="match status" value="1"/>
</dbReference>
<evidence type="ECO:0000256" key="1">
    <source>
        <dbReference type="ARBA" id="ARBA00022679"/>
    </source>
</evidence>
<gene>
    <name evidence="3" type="ORF">HQN85_13475</name>
</gene>
<dbReference type="PANTHER" id="PTHR46401">
    <property type="entry name" value="GLYCOSYLTRANSFERASE WBBK-RELATED"/>
    <property type="match status" value="1"/>
</dbReference>
<keyword evidence="1" id="KW-0808">Transferase</keyword>
<organism evidence="3 4">
    <name type="scientific">Pedobacter boryungensis</name>
    <dbReference type="NCBI Taxonomy" id="869962"/>
    <lineage>
        <taxon>Bacteria</taxon>
        <taxon>Pseudomonadati</taxon>
        <taxon>Bacteroidota</taxon>
        <taxon>Sphingobacteriia</taxon>
        <taxon>Sphingobacteriales</taxon>
        <taxon>Sphingobacteriaceae</taxon>
        <taxon>Pedobacter</taxon>
    </lineage>
</organism>
<reference evidence="3 4" key="1">
    <citation type="submission" date="2020-05" db="EMBL/GenBank/DDBJ databases">
        <title>Description of Pedobacter foliorum sp. nov.</title>
        <authorList>
            <person name="Qi S."/>
            <person name="Carlier A."/>
            <person name="Cnockaert M."/>
            <person name="Vandamme P."/>
        </authorList>
    </citation>
    <scope>NUCLEOTIDE SEQUENCE [LARGE SCALE GENOMIC DNA]</scope>
    <source>
        <strain evidence="3 4">LMG 31300</strain>
    </source>
</reference>
<dbReference type="RefSeq" id="WP_173273091.1">
    <property type="nucleotide sequence ID" value="NZ_JABMKV010000003.1"/>
</dbReference>
<sequence length="362" mass="42718">MKRFLTIFPIATNVHLIKDVGMIPYILHKELNYESTFLCYKNDDYSYLEKEVKGLHIVYLKKIFHNQLLDVLFFLLFNQRKYDVFQVYQLSRVNLILCFFIKIYSFCKRKTYLKLDADDQILSYLPSKITKYLLKGIDIVSIENQTYLKHLNLTMQLGRKIDYVPNGFYDNGVQKSLNFNKKENKIITVGRIGTKQKATEILCEAFREFSIYNQEWKLEIIGPIENEFKPFIAHYFKQNPNLKHRVTFTGPINNREVLEDYYATAKVFALTSRYEGFPLVLTEAAKFGCFIISTDLPAVRDLIDGNQYGNVFPINDHHYLAALFKKISDNPHILEKLSSEFQSFAYKHFYWPKICRTIDKLL</sequence>
<dbReference type="Pfam" id="PF00534">
    <property type="entry name" value="Glycos_transf_1"/>
    <property type="match status" value="1"/>
</dbReference>
<evidence type="ECO:0000259" key="2">
    <source>
        <dbReference type="Pfam" id="PF00534"/>
    </source>
</evidence>
<name>A0ABX2DF85_9SPHI</name>
<accession>A0ABX2DF85</accession>
<keyword evidence="4" id="KW-1185">Reference proteome</keyword>
<evidence type="ECO:0000313" key="3">
    <source>
        <dbReference type="EMBL" id="NQX32746.1"/>
    </source>
</evidence>
<feature type="domain" description="Glycosyl transferase family 1" evidence="2">
    <location>
        <begin position="175"/>
        <end position="340"/>
    </location>
</feature>